<dbReference type="EMBL" id="UINC01032296">
    <property type="protein sequence ID" value="SVB19726.1"/>
    <property type="molecule type" value="Genomic_DNA"/>
</dbReference>
<evidence type="ECO:0000313" key="2">
    <source>
        <dbReference type="EMBL" id="SVB19726.1"/>
    </source>
</evidence>
<dbReference type="NCBIfam" id="NF007113">
    <property type="entry name" value="PRK09562.1"/>
    <property type="match status" value="1"/>
</dbReference>
<dbReference type="GO" id="GO:0006203">
    <property type="term" value="P:dGTP catabolic process"/>
    <property type="evidence" value="ECO:0007669"/>
    <property type="project" value="TreeGrafter"/>
</dbReference>
<proteinExistence type="predicted"/>
<dbReference type="AlphaFoldDB" id="A0A382C0X2"/>
<dbReference type="GO" id="GO:0046076">
    <property type="term" value="P:dTTP catabolic process"/>
    <property type="evidence" value="ECO:0007669"/>
    <property type="project" value="TreeGrafter"/>
</dbReference>
<dbReference type="Pfam" id="PF03819">
    <property type="entry name" value="MazG"/>
    <property type="match status" value="2"/>
</dbReference>
<dbReference type="NCBIfam" id="TIGR00444">
    <property type="entry name" value="mazG"/>
    <property type="match status" value="1"/>
</dbReference>
<dbReference type="CDD" id="cd11528">
    <property type="entry name" value="NTP-PPase_MazG_Nterm"/>
    <property type="match status" value="1"/>
</dbReference>
<dbReference type="InterPro" id="IPR004518">
    <property type="entry name" value="MazG-like_dom"/>
</dbReference>
<reference evidence="2" key="1">
    <citation type="submission" date="2018-05" db="EMBL/GenBank/DDBJ databases">
        <authorList>
            <person name="Lanie J.A."/>
            <person name="Ng W.-L."/>
            <person name="Kazmierczak K.M."/>
            <person name="Andrzejewski T.M."/>
            <person name="Davidsen T.M."/>
            <person name="Wayne K.J."/>
            <person name="Tettelin H."/>
            <person name="Glass J.I."/>
            <person name="Rusch D."/>
            <person name="Podicherti R."/>
            <person name="Tsui H.-C.T."/>
            <person name="Winkler M.E."/>
        </authorList>
    </citation>
    <scope>NUCLEOTIDE SEQUENCE</scope>
</reference>
<dbReference type="InterPro" id="IPR048015">
    <property type="entry name" value="NTP-PPase_MazG-like_N"/>
</dbReference>
<feature type="domain" description="NTP pyrophosphohydrolase MazG-like" evidence="1">
    <location>
        <begin position="176"/>
        <end position="229"/>
    </location>
</feature>
<dbReference type="GO" id="GO:0046047">
    <property type="term" value="P:TTP catabolic process"/>
    <property type="evidence" value="ECO:0007669"/>
    <property type="project" value="TreeGrafter"/>
</dbReference>
<evidence type="ECO:0000259" key="1">
    <source>
        <dbReference type="Pfam" id="PF03819"/>
    </source>
</evidence>
<protein>
    <recommendedName>
        <fullName evidence="1">NTP pyrophosphohydrolase MazG-like domain-containing protein</fullName>
    </recommendedName>
</protein>
<dbReference type="GO" id="GO:0046061">
    <property type="term" value="P:dATP catabolic process"/>
    <property type="evidence" value="ECO:0007669"/>
    <property type="project" value="TreeGrafter"/>
</dbReference>
<dbReference type="GO" id="GO:0047429">
    <property type="term" value="F:nucleoside triphosphate diphosphatase activity"/>
    <property type="evidence" value="ECO:0007669"/>
    <property type="project" value="InterPro"/>
</dbReference>
<dbReference type="CDD" id="cd11529">
    <property type="entry name" value="NTP-PPase_MazG_Cterm"/>
    <property type="match status" value="1"/>
</dbReference>
<dbReference type="SUPFAM" id="SSF101386">
    <property type="entry name" value="all-alpha NTP pyrophosphatases"/>
    <property type="match status" value="2"/>
</dbReference>
<feature type="domain" description="NTP pyrophosphohydrolase MazG-like" evidence="1">
    <location>
        <begin position="34"/>
        <end position="107"/>
    </location>
</feature>
<sequence>MEQKYSKDPPSFTDMMDLINDLLGPEGCEWDKSQTFMTIRRFILEESYELIEAMTENNKSAILNETGDLFFQLGFQLALAKKQGWFNEQDVFKSIIAKMIERHPHIFQDPQQIEKDEIESNWHKIKSETKSDGDTRVLGDIPKVTPSLATALLIQERASALGFDWMEYEQVLAKVPEEIEEIRKAETTENQEEEFGDLLFSIVNVARWTGINPELALETANRKFIKRFEKMNLIAKSRGDNFSDMDFVEMNDLWDKVKVEGD</sequence>
<gene>
    <name evidence="2" type="ORF">METZ01_LOCUS172580</name>
</gene>
<name>A0A382C0X2_9ZZZZ</name>
<dbReference type="Gene3D" id="1.10.287.1080">
    <property type="entry name" value="MazG-like"/>
    <property type="match status" value="2"/>
</dbReference>
<dbReference type="InterPro" id="IPR011551">
    <property type="entry name" value="NTP_PyrPHydrolase_MazG"/>
</dbReference>
<dbReference type="InterPro" id="IPR048011">
    <property type="entry name" value="NTP-PPase_MazG-like_C"/>
</dbReference>
<dbReference type="PANTHER" id="PTHR30522:SF0">
    <property type="entry name" value="NUCLEOSIDE TRIPHOSPHATE PYROPHOSPHOHYDROLASE"/>
    <property type="match status" value="1"/>
</dbReference>
<dbReference type="PANTHER" id="PTHR30522">
    <property type="entry name" value="NUCLEOSIDE TRIPHOSPHATE PYROPHOSPHOHYDROLASE"/>
    <property type="match status" value="1"/>
</dbReference>
<dbReference type="GO" id="GO:0046052">
    <property type="term" value="P:UTP catabolic process"/>
    <property type="evidence" value="ECO:0007669"/>
    <property type="project" value="TreeGrafter"/>
</dbReference>
<accession>A0A382C0X2</accession>
<organism evidence="2">
    <name type="scientific">marine metagenome</name>
    <dbReference type="NCBI Taxonomy" id="408172"/>
    <lineage>
        <taxon>unclassified sequences</taxon>
        <taxon>metagenomes</taxon>
        <taxon>ecological metagenomes</taxon>
    </lineage>
</organism>
<dbReference type="GO" id="GO:0046081">
    <property type="term" value="P:dUTP catabolic process"/>
    <property type="evidence" value="ECO:0007669"/>
    <property type="project" value="TreeGrafter"/>
</dbReference>